<dbReference type="InterPro" id="IPR045010">
    <property type="entry name" value="MDR_fam"/>
</dbReference>
<dbReference type="InterPro" id="IPR014190">
    <property type="entry name" value="PTGR1"/>
</dbReference>
<keyword evidence="10" id="KW-0521">NADP</keyword>
<evidence type="ECO:0000256" key="27">
    <source>
        <dbReference type="ARBA" id="ARBA00048387"/>
    </source>
</evidence>
<evidence type="ECO:0000256" key="16">
    <source>
        <dbReference type="ARBA" id="ARBA00032255"/>
    </source>
</evidence>
<dbReference type="Pfam" id="PF00107">
    <property type="entry name" value="ADH_zinc_N"/>
    <property type="match status" value="1"/>
</dbReference>
<dbReference type="Pfam" id="PF16884">
    <property type="entry name" value="ADH_N_2"/>
    <property type="match status" value="1"/>
</dbReference>
<comment type="catalytic activity">
    <reaction evidence="27">
        <text>4-hydroxynonanal + NADP(+) = (E)-4-hydroxynon-2-enal + NADPH + H(+)</text>
        <dbReference type="Rhea" id="RHEA:64736"/>
        <dbReference type="ChEBI" id="CHEBI:15378"/>
        <dbReference type="ChEBI" id="CHEBI:57783"/>
        <dbReference type="ChEBI" id="CHEBI:58349"/>
        <dbReference type="ChEBI" id="CHEBI:58968"/>
        <dbReference type="ChEBI" id="CHEBI:156112"/>
    </reaction>
    <physiologicalReaction direction="right-to-left" evidence="27">
        <dbReference type="Rhea" id="RHEA:64738"/>
    </physiologicalReaction>
</comment>
<feature type="domain" description="Alcohol dehydrogenase-like C-terminal" evidence="34">
    <location>
        <begin position="157"/>
        <end position="280"/>
    </location>
</feature>
<dbReference type="EMBL" id="GEZM01026846">
    <property type="protein sequence ID" value="JAV86928.1"/>
    <property type="molecule type" value="Transcribed_RNA"/>
</dbReference>
<dbReference type="AlphaFoldDB" id="A0A1Y1MPC9"/>
<keyword evidence="7" id="KW-0644">Prostaglandin metabolism</keyword>
<dbReference type="CDD" id="cd08294">
    <property type="entry name" value="leukotriene_B4_DH_like"/>
    <property type="match status" value="1"/>
</dbReference>
<protein>
    <recommendedName>
        <fullName evidence="6">Prostaglandin reductase 1</fullName>
        <ecNumber evidence="4">1.3.1.48</ecNumber>
        <ecNumber evidence="5">1.3.1.74</ecNumber>
    </recommendedName>
    <alternativeName>
        <fullName evidence="18">15-oxoprostaglandin 13-reductase</fullName>
    </alternativeName>
    <alternativeName>
        <fullName evidence="16">Dithiolethione-inducible gene 1 protein</fullName>
    </alternativeName>
    <alternativeName>
        <fullName evidence="15">Leukotriene B4 12-hydroxydehydrogenase</fullName>
    </alternativeName>
    <alternativeName>
        <fullName evidence="17">NAD(P)H-dependent alkenal/one oxidoreductase</fullName>
    </alternativeName>
</protein>
<evidence type="ECO:0000256" key="13">
    <source>
        <dbReference type="ARBA" id="ARBA00023098"/>
    </source>
</evidence>
<feature type="domain" description="Oxidoreductase N-terminal" evidence="35">
    <location>
        <begin position="11"/>
        <end position="102"/>
    </location>
</feature>
<evidence type="ECO:0000256" key="11">
    <source>
        <dbReference type="ARBA" id="ARBA00022990"/>
    </source>
</evidence>
<evidence type="ECO:0000256" key="14">
    <source>
        <dbReference type="ARBA" id="ARBA00023278"/>
    </source>
</evidence>
<comment type="catalytic activity">
    <reaction evidence="19">
        <text>octanal + NADP(+) = (2E)-octenal + NADPH + H(+)</text>
        <dbReference type="Rhea" id="RHEA:50780"/>
        <dbReference type="ChEBI" id="CHEBI:15378"/>
        <dbReference type="ChEBI" id="CHEBI:17935"/>
        <dbReference type="ChEBI" id="CHEBI:57783"/>
        <dbReference type="ChEBI" id="CHEBI:58349"/>
        <dbReference type="ChEBI" id="CHEBI:61748"/>
    </reaction>
    <physiologicalReaction direction="right-to-left" evidence="19">
        <dbReference type="Rhea" id="RHEA:50782"/>
    </physiologicalReaction>
</comment>
<evidence type="ECO:0000256" key="12">
    <source>
        <dbReference type="ARBA" id="ARBA00023002"/>
    </source>
</evidence>
<dbReference type="SUPFAM" id="SSF50129">
    <property type="entry name" value="GroES-like"/>
    <property type="match status" value="1"/>
</dbReference>
<comment type="catalytic activity">
    <reaction evidence="24">
        <text>dodecanal + NADP(+) = (2E)-dodecenal + NADPH + H(+)</text>
        <dbReference type="Rhea" id="RHEA:50784"/>
        <dbReference type="ChEBI" id="CHEBI:15378"/>
        <dbReference type="ChEBI" id="CHEBI:27836"/>
        <dbReference type="ChEBI" id="CHEBI:57783"/>
        <dbReference type="ChEBI" id="CHEBI:58349"/>
        <dbReference type="ChEBI" id="CHEBI:133741"/>
    </reaction>
    <physiologicalReaction direction="right-to-left" evidence="24">
        <dbReference type="Rhea" id="RHEA:50786"/>
    </physiologicalReaction>
</comment>
<dbReference type="GO" id="GO:0006693">
    <property type="term" value="P:prostaglandin metabolic process"/>
    <property type="evidence" value="ECO:0007669"/>
    <property type="project" value="UniProtKB-KW"/>
</dbReference>
<dbReference type="GO" id="GO:0032440">
    <property type="term" value="F:2-alkenal reductase [NAD(P)H] activity"/>
    <property type="evidence" value="ECO:0007669"/>
    <property type="project" value="UniProtKB-EC"/>
</dbReference>
<proteinExistence type="inferred from homology"/>
<evidence type="ECO:0000256" key="33">
    <source>
        <dbReference type="ARBA" id="ARBA00049368"/>
    </source>
</evidence>
<evidence type="ECO:0000256" key="29">
    <source>
        <dbReference type="ARBA" id="ARBA00048953"/>
    </source>
</evidence>
<evidence type="ECO:0000256" key="24">
    <source>
        <dbReference type="ARBA" id="ARBA00047903"/>
    </source>
</evidence>
<comment type="subcellular location">
    <subcellularLocation>
        <location evidence="1">Cytoplasm</location>
    </subcellularLocation>
</comment>
<dbReference type="Gene3D" id="3.90.180.10">
    <property type="entry name" value="Medium-chain alcohol dehydrogenases, catalytic domain"/>
    <property type="match status" value="1"/>
</dbReference>
<evidence type="ECO:0000259" key="35">
    <source>
        <dbReference type="Pfam" id="PF16884"/>
    </source>
</evidence>
<evidence type="ECO:0000256" key="31">
    <source>
        <dbReference type="ARBA" id="ARBA00049070"/>
    </source>
</evidence>
<dbReference type="GO" id="GO:0005737">
    <property type="term" value="C:cytoplasm"/>
    <property type="evidence" value="ECO:0007669"/>
    <property type="project" value="UniProtKB-SubCell"/>
</dbReference>
<comment type="catalytic activity">
    <reaction evidence="20">
        <text>decanal + NADP(+) = (2E)-decenal + NADPH + H(+)</text>
        <dbReference type="Rhea" id="RHEA:50612"/>
        <dbReference type="ChEBI" id="CHEBI:15378"/>
        <dbReference type="ChEBI" id="CHEBI:31457"/>
        <dbReference type="ChEBI" id="CHEBI:57783"/>
        <dbReference type="ChEBI" id="CHEBI:58349"/>
        <dbReference type="ChEBI" id="CHEBI:133455"/>
    </reaction>
    <physiologicalReaction direction="right-to-left" evidence="20">
        <dbReference type="Rhea" id="RHEA:50614"/>
    </physiologicalReaction>
</comment>
<name>A0A1Y1MPC9_PHOPY</name>
<evidence type="ECO:0000256" key="23">
    <source>
        <dbReference type="ARBA" id="ARBA00047878"/>
    </source>
</evidence>
<evidence type="ECO:0000256" key="1">
    <source>
        <dbReference type="ARBA" id="ARBA00004496"/>
    </source>
</evidence>
<dbReference type="EC" id="1.3.1.74" evidence="5"/>
<evidence type="ECO:0000256" key="9">
    <source>
        <dbReference type="ARBA" id="ARBA00022832"/>
    </source>
</evidence>
<comment type="catalytic activity">
    <reaction evidence="33">
        <text>hexanal + NADP(+) = (E)-hex-2-enal + NADPH + H(+)</text>
        <dbReference type="Rhea" id="RHEA:50776"/>
        <dbReference type="ChEBI" id="CHEBI:15378"/>
        <dbReference type="ChEBI" id="CHEBI:28913"/>
        <dbReference type="ChEBI" id="CHEBI:57783"/>
        <dbReference type="ChEBI" id="CHEBI:58349"/>
        <dbReference type="ChEBI" id="CHEBI:88528"/>
    </reaction>
    <physiologicalReaction direction="right-to-left" evidence="33">
        <dbReference type="Rhea" id="RHEA:50778"/>
    </physiologicalReaction>
</comment>
<comment type="catalytic activity">
    <reaction evidence="32">
        <text>an n-alkanal + NADP(+) = an alk-2-enal + NADPH + H(+)</text>
        <dbReference type="Rhea" id="RHEA:13737"/>
        <dbReference type="ChEBI" id="CHEBI:12834"/>
        <dbReference type="ChEBI" id="CHEBI:13757"/>
        <dbReference type="ChEBI" id="CHEBI:15378"/>
        <dbReference type="ChEBI" id="CHEBI:57783"/>
        <dbReference type="ChEBI" id="CHEBI:58349"/>
        <dbReference type="EC" id="1.3.1.74"/>
    </reaction>
    <physiologicalReaction direction="right-to-left" evidence="32">
        <dbReference type="Rhea" id="RHEA:13739"/>
    </physiologicalReaction>
</comment>
<comment type="similarity">
    <text evidence="2">Belongs to the NADP-dependent oxidoreductase L4BD family.</text>
</comment>
<dbReference type="Gene3D" id="3.40.50.720">
    <property type="entry name" value="NAD(P)-binding Rossmann-like Domain"/>
    <property type="match status" value="1"/>
</dbReference>
<evidence type="ECO:0000256" key="32">
    <source>
        <dbReference type="ARBA" id="ARBA00049179"/>
    </source>
</evidence>
<keyword evidence="9" id="KW-0276">Fatty acid metabolism</keyword>
<evidence type="ECO:0000256" key="21">
    <source>
        <dbReference type="ARBA" id="ARBA00047742"/>
    </source>
</evidence>
<evidence type="ECO:0000256" key="4">
    <source>
        <dbReference type="ARBA" id="ARBA00011981"/>
    </source>
</evidence>
<dbReference type="InterPro" id="IPR041694">
    <property type="entry name" value="ADH_N_2"/>
</dbReference>
<evidence type="ECO:0000313" key="36">
    <source>
        <dbReference type="EMBL" id="JAV86928.1"/>
    </source>
</evidence>
<evidence type="ECO:0000256" key="22">
    <source>
        <dbReference type="ARBA" id="ARBA00047871"/>
    </source>
</evidence>
<evidence type="ECO:0000256" key="5">
    <source>
        <dbReference type="ARBA" id="ARBA00012410"/>
    </source>
</evidence>
<sequence>MGVIVKMVKAKKFVLRHIFEGLPKPTDVEIVEEELPCIQHGEFLMETLFLSVDPYIRAFEQTVGDVVIGKQVAKIIESKSRRYPVGKYVVNHFGWRTYTIAKDIPAPEGILPDFGNVPLSLALGMLGMTGNTAYFGFLEKCKPKRGDVVVISGAAGAVGSHVGQIAKIFGCKVIGIMGSDAKGKYVTEELCFDHFINYKKGTIKEDLNKFAPKGVNCYFDGVGGELSSTIIHSMAPHGRIAVVGTASEYNDDPTKLPKVTPVQSAFVGKLLQMEGFQVYEYAPRWNEGIEQNLKWIQQGQLKYKETITEGFENTFKAFVDMLQGKHTGKAIIKV</sequence>
<comment type="catalytic activity">
    <reaction evidence="30">
        <text>(5S,12S)-dihydroxy-(6E,10E,12E,14Z)-eicosatetraenoate + NADP(+) = 12-oxo-(5S)-hydroxy-(6E,8E,10E,14Z)-eicosatetraenoate + NADPH + H(+)</text>
        <dbReference type="Rhea" id="RHEA:51212"/>
        <dbReference type="ChEBI" id="CHEBI:15378"/>
        <dbReference type="ChEBI" id="CHEBI:57783"/>
        <dbReference type="ChEBI" id="CHEBI:58349"/>
        <dbReference type="ChEBI" id="CHEBI:133974"/>
        <dbReference type="ChEBI" id="CHEBI:133975"/>
    </reaction>
    <physiologicalReaction direction="left-to-right" evidence="30">
        <dbReference type="Rhea" id="RHEA:51213"/>
    </physiologicalReaction>
</comment>
<evidence type="ECO:0000256" key="6">
    <source>
        <dbReference type="ARBA" id="ARBA00020651"/>
    </source>
</evidence>
<evidence type="ECO:0000256" key="18">
    <source>
        <dbReference type="ARBA" id="ARBA00033119"/>
    </source>
</evidence>
<evidence type="ECO:0000256" key="8">
    <source>
        <dbReference type="ARBA" id="ARBA00022553"/>
    </source>
</evidence>
<comment type="subunit">
    <text evidence="3">Monomer or homodimer.</text>
</comment>
<evidence type="ECO:0000256" key="15">
    <source>
        <dbReference type="ARBA" id="ARBA00031851"/>
    </source>
</evidence>
<organism evidence="36">
    <name type="scientific">Photinus pyralis</name>
    <name type="common">Common eastern firefly</name>
    <name type="synonym">Lampyris pyralis</name>
    <dbReference type="NCBI Taxonomy" id="7054"/>
    <lineage>
        <taxon>Eukaryota</taxon>
        <taxon>Metazoa</taxon>
        <taxon>Ecdysozoa</taxon>
        <taxon>Arthropoda</taxon>
        <taxon>Hexapoda</taxon>
        <taxon>Insecta</taxon>
        <taxon>Pterygota</taxon>
        <taxon>Neoptera</taxon>
        <taxon>Endopterygota</taxon>
        <taxon>Coleoptera</taxon>
        <taxon>Polyphaga</taxon>
        <taxon>Elateriformia</taxon>
        <taxon>Elateroidea</taxon>
        <taxon>Lampyridae</taxon>
        <taxon>Lampyrinae</taxon>
        <taxon>Photinus</taxon>
    </lineage>
</organism>
<evidence type="ECO:0000256" key="25">
    <source>
        <dbReference type="ARBA" id="ARBA00048066"/>
    </source>
</evidence>
<dbReference type="GO" id="GO:0047522">
    <property type="term" value="F:15-oxoprostaglandin 13-reductase [NAD(P)+] activity"/>
    <property type="evidence" value="ECO:0007669"/>
    <property type="project" value="UniProtKB-EC"/>
</dbReference>
<comment type="catalytic activity">
    <reaction evidence="26">
        <text>13,14-dihydro-15-oxo-PGF2alpha + NADP(+) = 15-oxoprostaglandin F2alpha + NADPH + H(+)</text>
        <dbReference type="Rhea" id="RHEA:50588"/>
        <dbReference type="ChEBI" id="CHEBI:15378"/>
        <dbReference type="ChEBI" id="CHEBI:57783"/>
        <dbReference type="ChEBI" id="CHEBI:58349"/>
        <dbReference type="ChEBI" id="CHEBI:133374"/>
        <dbReference type="ChEBI" id="CHEBI:133409"/>
    </reaction>
    <physiologicalReaction direction="right-to-left" evidence="26">
        <dbReference type="Rhea" id="RHEA:50590"/>
    </physiologicalReaction>
</comment>
<evidence type="ECO:0000256" key="26">
    <source>
        <dbReference type="ARBA" id="ARBA00048290"/>
    </source>
</evidence>
<dbReference type="PANTHER" id="PTHR43205">
    <property type="entry name" value="PROSTAGLANDIN REDUCTASE"/>
    <property type="match status" value="1"/>
</dbReference>
<dbReference type="EC" id="1.3.1.48" evidence="4"/>
<keyword evidence="12" id="KW-0560">Oxidoreductase</keyword>
<evidence type="ECO:0000256" key="19">
    <source>
        <dbReference type="ARBA" id="ARBA00047461"/>
    </source>
</evidence>
<keyword evidence="14" id="KW-0379">Hydroxylation</keyword>
<reference evidence="36" key="1">
    <citation type="journal article" date="2016" name="Sci. Rep.">
        <title>Molecular characterization of firefly nuptial gifts: a multi-omics approach sheds light on postcopulatory sexual selection.</title>
        <authorList>
            <person name="Al-Wathiqui N."/>
            <person name="Fallon T.R."/>
            <person name="South A."/>
            <person name="Weng J.K."/>
            <person name="Lewis S.M."/>
        </authorList>
    </citation>
    <scope>NUCLEOTIDE SEQUENCE</scope>
</reference>
<comment type="catalytic activity">
    <reaction evidence="25">
        <text>nonan-2-one + NADP(+) = (3E)-nonen-2-one + NADPH + H(+)</text>
        <dbReference type="Rhea" id="RHEA:50616"/>
        <dbReference type="ChEBI" id="CHEBI:15378"/>
        <dbReference type="ChEBI" id="CHEBI:57783"/>
        <dbReference type="ChEBI" id="CHEBI:58349"/>
        <dbReference type="ChEBI" id="CHEBI:77927"/>
        <dbReference type="ChEBI" id="CHEBI:133457"/>
    </reaction>
    <physiologicalReaction direction="right-to-left" evidence="25">
        <dbReference type="Rhea" id="RHEA:50618"/>
    </physiologicalReaction>
</comment>
<dbReference type="FunFam" id="3.40.50.720:FF:000121">
    <property type="entry name" value="Prostaglandin reductase 2"/>
    <property type="match status" value="1"/>
</dbReference>
<keyword evidence="8" id="KW-0597">Phosphoprotein</keyword>
<evidence type="ECO:0000256" key="10">
    <source>
        <dbReference type="ARBA" id="ARBA00022857"/>
    </source>
</evidence>
<dbReference type="SUPFAM" id="SSF51735">
    <property type="entry name" value="NAD(P)-binding Rossmann-fold domains"/>
    <property type="match status" value="1"/>
</dbReference>
<comment type="catalytic activity">
    <reaction evidence="22">
        <text>leukotriene B4 + NADP(+) = 12-oxo-leukotriene B4 + NADPH + H(+)</text>
        <dbReference type="Rhea" id="RHEA:50608"/>
        <dbReference type="ChEBI" id="CHEBI:15378"/>
        <dbReference type="ChEBI" id="CHEBI:57461"/>
        <dbReference type="ChEBI" id="CHEBI:57783"/>
        <dbReference type="ChEBI" id="CHEBI:58349"/>
        <dbReference type="ChEBI" id="CHEBI:133309"/>
    </reaction>
    <physiologicalReaction direction="left-to-right" evidence="22">
        <dbReference type="Rhea" id="RHEA:50609"/>
    </physiologicalReaction>
</comment>
<keyword evidence="13" id="KW-0443">Lipid metabolism</keyword>
<accession>A0A1Y1MPC9</accession>
<dbReference type="PANTHER" id="PTHR43205:SF7">
    <property type="entry name" value="PROSTAGLANDIN REDUCTASE 1"/>
    <property type="match status" value="1"/>
</dbReference>
<comment type="catalytic activity">
    <reaction evidence="31">
        <text>13,14-dihydro-15-oxo-prostaglandin E1 + NADP(+) = 15-oxoprostaglandin E1 + NADPH + H(+)</text>
        <dbReference type="Rhea" id="RHEA:50584"/>
        <dbReference type="ChEBI" id="CHEBI:15378"/>
        <dbReference type="ChEBI" id="CHEBI:57401"/>
        <dbReference type="ChEBI" id="CHEBI:57783"/>
        <dbReference type="ChEBI" id="CHEBI:58349"/>
        <dbReference type="ChEBI" id="CHEBI:133408"/>
    </reaction>
    <physiologicalReaction direction="right-to-left" evidence="31">
        <dbReference type="Rhea" id="RHEA:50586"/>
    </physiologicalReaction>
</comment>
<dbReference type="InterPro" id="IPR036291">
    <property type="entry name" value="NAD(P)-bd_dom_sf"/>
</dbReference>
<comment type="catalytic activity">
    <reaction evidence="21">
        <text>pentan-2-one + NADP(+) = (E)-pent-3-en-2-one + NADPH + H(+)</text>
        <dbReference type="Rhea" id="RHEA:50788"/>
        <dbReference type="ChEBI" id="CHEBI:15378"/>
        <dbReference type="ChEBI" id="CHEBI:16472"/>
        <dbReference type="ChEBI" id="CHEBI:57783"/>
        <dbReference type="ChEBI" id="CHEBI:58349"/>
        <dbReference type="ChEBI" id="CHEBI:145276"/>
    </reaction>
    <physiologicalReaction direction="right-to-left" evidence="21">
        <dbReference type="Rhea" id="RHEA:50790"/>
    </physiologicalReaction>
</comment>
<keyword evidence="11" id="KW-0007">Acetylation</keyword>
<evidence type="ECO:0000256" key="2">
    <source>
        <dbReference type="ARBA" id="ARBA00010460"/>
    </source>
</evidence>
<comment type="catalytic activity">
    <reaction evidence="29">
        <text>6-trans-leukotriene B4 + NADP(+) = 12-oxo-(5S)-hydroxy-(6E,8E,10E,14Z)-eicosatetraenoate + NADPH + H(+)</text>
        <dbReference type="Rhea" id="RHEA:51204"/>
        <dbReference type="ChEBI" id="CHEBI:15378"/>
        <dbReference type="ChEBI" id="CHEBI:57783"/>
        <dbReference type="ChEBI" id="CHEBI:58349"/>
        <dbReference type="ChEBI" id="CHEBI:90723"/>
        <dbReference type="ChEBI" id="CHEBI:133974"/>
    </reaction>
    <physiologicalReaction direction="left-to-right" evidence="29">
        <dbReference type="Rhea" id="RHEA:51205"/>
    </physiologicalReaction>
</comment>
<evidence type="ECO:0000256" key="30">
    <source>
        <dbReference type="ARBA" id="ARBA00049068"/>
    </source>
</evidence>
<comment type="catalytic activity">
    <reaction evidence="28">
        <text>20-hydroxy-leukotriene B4 + NADP(+) = 12-oxo-20-hydroxy-leukotriene B4 + NADPH + H(+)</text>
        <dbReference type="Rhea" id="RHEA:51208"/>
        <dbReference type="ChEBI" id="CHEBI:15378"/>
        <dbReference type="ChEBI" id="CHEBI:57460"/>
        <dbReference type="ChEBI" id="CHEBI:57783"/>
        <dbReference type="ChEBI" id="CHEBI:58349"/>
        <dbReference type="ChEBI" id="CHEBI:133346"/>
    </reaction>
    <physiologicalReaction direction="left-to-right" evidence="28">
        <dbReference type="Rhea" id="RHEA:51209"/>
    </physiologicalReaction>
</comment>
<evidence type="ECO:0000259" key="34">
    <source>
        <dbReference type="Pfam" id="PF00107"/>
    </source>
</evidence>
<evidence type="ECO:0000256" key="7">
    <source>
        <dbReference type="ARBA" id="ARBA00022501"/>
    </source>
</evidence>
<evidence type="ECO:0000256" key="20">
    <source>
        <dbReference type="ARBA" id="ARBA00047617"/>
    </source>
</evidence>
<evidence type="ECO:0000256" key="17">
    <source>
        <dbReference type="ARBA" id="ARBA00032297"/>
    </source>
</evidence>
<dbReference type="InterPro" id="IPR011032">
    <property type="entry name" value="GroES-like_sf"/>
</dbReference>
<evidence type="ECO:0000256" key="28">
    <source>
        <dbReference type="ARBA" id="ARBA00048591"/>
    </source>
</evidence>
<evidence type="ECO:0000256" key="3">
    <source>
        <dbReference type="ARBA" id="ARBA00011852"/>
    </source>
</evidence>
<dbReference type="InterPro" id="IPR013149">
    <property type="entry name" value="ADH-like_C"/>
</dbReference>
<comment type="catalytic activity">
    <reaction evidence="23">
        <text>13,14-dihydro-15-oxo-prostaglandin F1alpha + NADP(+) = 15-oxoprostaglandin F1alpha + NADPH + H(+)</text>
        <dbReference type="Rhea" id="RHEA:50592"/>
        <dbReference type="ChEBI" id="CHEBI:15378"/>
        <dbReference type="ChEBI" id="CHEBI:57783"/>
        <dbReference type="ChEBI" id="CHEBI:58349"/>
        <dbReference type="ChEBI" id="CHEBI:79072"/>
        <dbReference type="ChEBI" id="CHEBI:133411"/>
    </reaction>
    <physiologicalReaction direction="right-to-left" evidence="23">
        <dbReference type="Rhea" id="RHEA:50594"/>
    </physiologicalReaction>
</comment>